<feature type="transmembrane region" description="Helical" evidence="1">
    <location>
        <begin position="91"/>
        <end position="116"/>
    </location>
</feature>
<evidence type="ECO:0000313" key="2">
    <source>
        <dbReference type="EMBL" id="KJL31687.1"/>
    </source>
</evidence>
<feature type="transmembrane region" description="Helical" evidence="1">
    <location>
        <begin position="223"/>
        <end position="244"/>
    </location>
</feature>
<evidence type="ECO:0000313" key="3">
    <source>
        <dbReference type="Proteomes" id="UP000033740"/>
    </source>
</evidence>
<dbReference type="Proteomes" id="UP000033740">
    <property type="component" value="Unassembled WGS sequence"/>
</dbReference>
<keyword evidence="1" id="KW-1133">Transmembrane helix</keyword>
<dbReference type="AlphaFoldDB" id="A0A0F0LER4"/>
<feature type="transmembrane region" description="Helical" evidence="1">
    <location>
        <begin position="183"/>
        <end position="202"/>
    </location>
</feature>
<name>A0A0F0LER4_9MICO</name>
<gene>
    <name evidence="2" type="ORF">RS86_02966</name>
</gene>
<keyword evidence="1" id="KW-0812">Transmembrane</keyword>
<feature type="transmembrane region" description="Helical" evidence="1">
    <location>
        <begin position="295"/>
        <end position="318"/>
    </location>
</feature>
<feature type="transmembrane region" description="Helical" evidence="1">
    <location>
        <begin position="32"/>
        <end position="50"/>
    </location>
</feature>
<proteinExistence type="predicted"/>
<dbReference type="STRING" id="582680.RS86_02966"/>
<feature type="transmembrane region" description="Helical" evidence="1">
    <location>
        <begin position="157"/>
        <end position="177"/>
    </location>
</feature>
<comment type="caution">
    <text evidence="2">The sequence shown here is derived from an EMBL/GenBank/DDBJ whole genome shotgun (WGS) entry which is preliminary data.</text>
</comment>
<organism evidence="2 3">
    <name type="scientific">Microbacterium azadirachtae</name>
    <dbReference type="NCBI Taxonomy" id="582680"/>
    <lineage>
        <taxon>Bacteria</taxon>
        <taxon>Bacillati</taxon>
        <taxon>Actinomycetota</taxon>
        <taxon>Actinomycetes</taxon>
        <taxon>Micrococcales</taxon>
        <taxon>Microbacteriaceae</taxon>
        <taxon>Microbacterium</taxon>
    </lineage>
</organism>
<dbReference type="PANTHER" id="PTHR36840">
    <property type="entry name" value="BLL5714 PROTEIN"/>
    <property type="match status" value="1"/>
</dbReference>
<feature type="transmembrane region" description="Helical" evidence="1">
    <location>
        <begin position="56"/>
        <end position="79"/>
    </location>
</feature>
<protein>
    <submittedName>
        <fullName evidence="2">Bacterial low temperature requirement A protein (LtrA)</fullName>
    </submittedName>
</protein>
<dbReference type="PATRIC" id="fig|582680.6.peg.3042"/>
<dbReference type="RefSeq" id="WP_200892820.1">
    <property type="nucleotide sequence ID" value="NZ_JYIX01000038.1"/>
</dbReference>
<feature type="transmembrane region" description="Helical" evidence="1">
    <location>
        <begin position="359"/>
        <end position="380"/>
    </location>
</feature>
<feature type="transmembrane region" description="Helical" evidence="1">
    <location>
        <begin position="324"/>
        <end position="347"/>
    </location>
</feature>
<evidence type="ECO:0000256" key="1">
    <source>
        <dbReference type="SAM" id="Phobius"/>
    </source>
</evidence>
<feature type="transmembrane region" description="Helical" evidence="1">
    <location>
        <begin position="256"/>
        <end position="274"/>
    </location>
</feature>
<keyword evidence="3" id="KW-1185">Reference proteome</keyword>
<accession>A0A0F0LER4</accession>
<feature type="transmembrane region" description="Helical" evidence="1">
    <location>
        <begin position="386"/>
        <end position="408"/>
    </location>
</feature>
<dbReference type="EMBL" id="JYIX01000038">
    <property type="protein sequence ID" value="KJL31687.1"/>
    <property type="molecule type" value="Genomic_DNA"/>
</dbReference>
<reference evidence="2 3" key="1">
    <citation type="submission" date="2015-02" db="EMBL/GenBank/DDBJ databases">
        <title>Draft genome sequences of ten Microbacterium spp. with emphasis on heavy metal contaminated environments.</title>
        <authorList>
            <person name="Corretto E."/>
        </authorList>
    </citation>
    <scope>NUCLEOTIDE SEQUENCE [LARGE SCALE GENOMIC DNA]</scope>
    <source>
        <strain evidence="2 3">ARN176</strain>
    </source>
</reference>
<feature type="transmembrane region" description="Helical" evidence="1">
    <location>
        <begin position="128"/>
        <end position="145"/>
    </location>
</feature>
<dbReference type="Pfam" id="PF06772">
    <property type="entry name" value="LtrA"/>
    <property type="match status" value="1"/>
</dbReference>
<sequence>MTNAVERYRHGLSPMRGRAQHEKHRAATPLEALYDLVFAAAFGVAGVELAKGVDAGHGGAAIGAFAFAVAAIIWAWINFSWFASAFDTDDWLFRVFTMVQMAGVIVLAIGLPTMFASLEGHGAFDNRVMVSGYIVMRVGLLAQWLRASRDPAYRRHALTYVLFVAVAQIGWIVVAWAPLPLGAAFAAAAVCWLIELGGPIVAERKGEGGQRGTPWHPHHIAERYSLLTIIALGETVIGTLAAAQEVSHEKGWSGDAVVVIGAGVAMTFALWWSYTMMPSGPILAVHRNRSFVWGYGHAFIFASVAAVGAGLHTIGYAYRHENPLATPVVILMIAVPVIVFMVSISLLHSYLVHSLMKGLPLHAIAMVLPLLGILLAFAGLPLWTCLLVVLAGPVFVVVAYEAGGWRLAQRHLDEALGRAVDGTPERAA</sequence>
<dbReference type="PANTHER" id="PTHR36840:SF1">
    <property type="entry name" value="BLL5714 PROTEIN"/>
    <property type="match status" value="1"/>
</dbReference>
<keyword evidence="1" id="KW-0472">Membrane</keyword>
<dbReference type="InterPro" id="IPR010640">
    <property type="entry name" value="Low_temperature_requirement_A"/>
</dbReference>